<dbReference type="AlphaFoldDB" id="A0A161R671"/>
<dbReference type="GO" id="GO:0005829">
    <property type="term" value="C:cytosol"/>
    <property type="evidence" value="ECO:0007669"/>
    <property type="project" value="UniProtKB-ARBA"/>
</dbReference>
<dbReference type="GO" id="GO:0016491">
    <property type="term" value="F:oxidoreductase activity"/>
    <property type="evidence" value="ECO:0007669"/>
    <property type="project" value="UniProtKB-KW"/>
</dbReference>
<accession>A0A161R671</accession>
<evidence type="ECO:0000256" key="1">
    <source>
        <dbReference type="ARBA" id="ARBA00023002"/>
    </source>
</evidence>
<dbReference type="PANTHER" id="PTHR43364:SF18">
    <property type="entry name" value="OXIDOREDUCTASE"/>
    <property type="match status" value="1"/>
</dbReference>
<protein>
    <submittedName>
        <fullName evidence="3">Aldo/keto reductase</fullName>
    </submittedName>
</protein>
<reference evidence="3 4" key="1">
    <citation type="submission" date="2015-12" db="EMBL/GenBank/DDBJ databases">
        <title>Genome sequence of Tistrella mobilis MCCC 1A02139.</title>
        <authorList>
            <person name="Lu L."/>
            <person name="Lai Q."/>
            <person name="Shao Z."/>
            <person name="Qian P."/>
        </authorList>
    </citation>
    <scope>NUCLEOTIDE SEQUENCE [LARGE SCALE GENOMIC DNA]</scope>
    <source>
        <strain evidence="3 4">MCCC 1A02139</strain>
    </source>
</reference>
<proteinExistence type="predicted"/>
<evidence type="ECO:0000313" key="4">
    <source>
        <dbReference type="Proteomes" id="UP000075787"/>
    </source>
</evidence>
<dbReference type="Gene3D" id="3.20.20.100">
    <property type="entry name" value="NADP-dependent oxidoreductase domain"/>
    <property type="match status" value="1"/>
</dbReference>
<dbReference type="Pfam" id="PF00248">
    <property type="entry name" value="Aldo_ket_red"/>
    <property type="match status" value="1"/>
</dbReference>
<dbReference type="FunFam" id="3.20.20.100:FF:000004">
    <property type="entry name" value="Oxidoreductase, aldo/keto reductase"/>
    <property type="match status" value="1"/>
</dbReference>
<gene>
    <name evidence="3" type="ORF">AUP44_24125</name>
</gene>
<feature type="domain" description="NADP-dependent oxidoreductase" evidence="2">
    <location>
        <begin position="15"/>
        <end position="316"/>
    </location>
</feature>
<sequence length="342" mass="36427">MQYTTLGQSGLVVSRLAFGTMTFTAGNADMPSVYKTGTAAAEAMIGRALDAGITLFDTADGYAGGESETMLGRALGAHRDRVAIATKVGFRNGPALDRQGLSRRHILRSIDESLTRLGTDRVELYIAHREDPHTPLEETLDALDAVVRAGKALYLGVSNWQPWKIAAALEIQRARGLAPFTHAQMHYSLLGRDVERDFLPMAARYGLGLTVWGPLSGGFLTGKYDQGRLDRADGRLSGFDLLPFDKARGFALLDVMRPIAAAHGASLAQLAIAWLLARPGVSSVILGASRMDQLDDTIAAAGLRLSADEIAALDTATALAPVYPHWFIQGLADAPMAAALAG</sequence>
<name>A0A161R671_9PROT</name>
<evidence type="ECO:0000313" key="3">
    <source>
        <dbReference type="EMBL" id="KYO55111.1"/>
    </source>
</evidence>
<dbReference type="GeneID" id="97243264"/>
<comment type="caution">
    <text evidence="3">The sequence shown here is derived from an EMBL/GenBank/DDBJ whole genome shotgun (WGS) entry which is preliminary data.</text>
</comment>
<organism evidence="3 4">
    <name type="scientific">Tistrella mobilis</name>
    <dbReference type="NCBI Taxonomy" id="171437"/>
    <lineage>
        <taxon>Bacteria</taxon>
        <taxon>Pseudomonadati</taxon>
        <taxon>Pseudomonadota</taxon>
        <taxon>Alphaproteobacteria</taxon>
        <taxon>Geminicoccales</taxon>
        <taxon>Geminicoccaceae</taxon>
        <taxon>Tistrella</taxon>
    </lineage>
</organism>
<dbReference type="PANTHER" id="PTHR43364">
    <property type="entry name" value="NADH-SPECIFIC METHYLGLYOXAL REDUCTASE-RELATED"/>
    <property type="match status" value="1"/>
</dbReference>
<dbReference type="SUPFAM" id="SSF51430">
    <property type="entry name" value="NAD(P)-linked oxidoreductase"/>
    <property type="match status" value="1"/>
</dbReference>
<dbReference type="OrthoDB" id="9773828at2"/>
<keyword evidence="1" id="KW-0560">Oxidoreductase</keyword>
<dbReference type="EMBL" id="LPZR01000071">
    <property type="protein sequence ID" value="KYO55111.1"/>
    <property type="molecule type" value="Genomic_DNA"/>
</dbReference>
<dbReference type="InterPro" id="IPR050523">
    <property type="entry name" value="AKR_Detox_Biosynth"/>
</dbReference>
<dbReference type="Proteomes" id="UP000075787">
    <property type="component" value="Unassembled WGS sequence"/>
</dbReference>
<evidence type="ECO:0000259" key="2">
    <source>
        <dbReference type="Pfam" id="PF00248"/>
    </source>
</evidence>
<dbReference type="InterPro" id="IPR023210">
    <property type="entry name" value="NADP_OxRdtase_dom"/>
</dbReference>
<dbReference type="InterPro" id="IPR036812">
    <property type="entry name" value="NAD(P)_OxRdtase_dom_sf"/>
</dbReference>
<dbReference type="RefSeq" id="WP_062762484.1">
    <property type="nucleotide sequence ID" value="NZ_CP121045.1"/>
</dbReference>